<protein>
    <recommendedName>
        <fullName evidence="5">DUF3352 domain-containing protein</fullName>
    </recommendedName>
</protein>
<evidence type="ECO:0000256" key="2">
    <source>
        <dbReference type="SAM" id="Phobius"/>
    </source>
</evidence>
<organism evidence="3 4">
    <name type="scientific">Dactylosporangium cerinum</name>
    <dbReference type="NCBI Taxonomy" id="1434730"/>
    <lineage>
        <taxon>Bacteria</taxon>
        <taxon>Bacillati</taxon>
        <taxon>Actinomycetota</taxon>
        <taxon>Actinomycetes</taxon>
        <taxon>Micromonosporales</taxon>
        <taxon>Micromonosporaceae</taxon>
        <taxon>Dactylosporangium</taxon>
    </lineage>
</organism>
<accession>A0ABV9VLE4</accession>
<dbReference type="RefSeq" id="WP_380112995.1">
    <property type="nucleotide sequence ID" value="NZ_JBHSIU010000004.1"/>
</dbReference>
<evidence type="ECO:0000313" key="3">
    <source>
        <dbReference type="EMBL" id="MFC4996797.1"/>
    </source>
</evidence>
<keyword evidence="2" id="KW-0812">Transmembrane</keyword>
<keyword evidence="2" id="KW-0472">Membrane</keyword>
<feature type="compositionally biased region" description="Pro residues" evidence="1">
    <location>
        <begin position="32"/>
        <end position="44"/>
    </location>
</feature>
<gene>
    <name evidence="3" type="ORF">ACFPIJ_03020</name>
</gene>
<feature type="compositionally biased region" description="Low complexity" evidence="1">
    <location>
        <begin position="14"/>
        <end position="27"/>
    </location>
</feature>
<keyword evidence="4" id="KW-1185">Reference proteome</keyword>
<sequence length="621" mass="61780">MSEHTEPPDGSGTAEPAPEAAAPPADAEQPDDPAPLPHPAPTGDPAPLAFVESPAPVSAYGDLPAFLAGVTPVDVHADVIESPPPRTRRPVVLALTSAAVVLVVLLGGGAFALARLWNGPVGTLPEELVPASVAAFARIDLSPGIGQRIKVEALLRKAGGGAPKSFDDAKRDILADAGAPIGYNDVASWFDDRAGVAVWAGPEGTATPVVLVVLSSRDDGKARTALAAAQQKVGTDKLGFVAGDGRALLAFGGKDLQRLATSAADAAKKAPLSKAPAFTSAVAKLPADQPGLAWADLARVTELQQSFLEAAIDEEDFDEGEAFDIAPALPPTVKGILVAGVQAGDDGFEVRARVSGGGLPLTGAAGGTDALALLGALPAGVTAAGVAGGPFGDTSSFFGGAGSLLSTFLFPMAMFGFAAGEGGFDPDELPPGADPDTGLTLPPGVDPSDPAAVEKYVREHPELLTGGGNFVGMQKSTEALTKAVSTATSVSFTVAGPPGTGAQTATGDGPDVGLQLDLRLADAAAAKQLQADLAELLKAGGTVCEVSGEHVILRTKAYKAGSGKLADDPRFRAATSGGVPGATTAIYIGGEPGGSGATGAVGVTVGRDGADTVVMARILVG</sequence>
<feature type="region of interest" description="Disordered" evidence="1">
    <location>
        <begin position="1"/>
        <end position="50"/>
    </location>
</feature>
<reference evidence="4" key="1">
    <citation type="journal article" date="2019" name="Int. J. Syst. Evol. Microbiol.">
        <title>The Global Catalogue of Microorganisms (GCM) 10K type strain sequencing project: providing services to taxonomists for standard genome sequencing and annotation.</title>
        <authorList>
            <consortium name="The Broad Institute Genomics Platform"/>
            <consortium name="The Broad Institute Genome Sequencing Center for Infectious Disease"/>
            <person name="Wu L."/>
            <person name="Ma J."/>
        </authorList>
    </citation>
    <scope>NUCLEOTIDE SEQUENCE [LARGE SCALE GENOMIC DNA]</scope>
    <source>
        <strain evidence="4">CGMCC 4.7152</strain>
    </source>
</reference>
<dbReference type="Proteomes" id="UP001595912">
    <property type="component" value="Unassembled WGS sequence"/>
</dbReference>
<proteinExistence type="predicted"/>
<feature type="transmembrane region" description="Helical" evidence="2">
    <location>
        <begin position="91"/>
        <end position="117"/>
    </location>
</feature>
<comment type="caution">
    <text evidence="3">The sequence shown here is derived from an EMBL/GenBank/DDBJ whole genome shotgun (WGS) entry which is preliminary data.</text>
</comment>
<keyword evidence="2" id="KW-1133">Transmembrane helix</keyword>
<name>A0ABV9VLE4_9ACTN</name>
<evidence type="ECO:0008006" key="5">
    <source>
        <dbReference type="Google" id="ProtNLM"/>
    </source>
</evidence>
<evidence type="ECO:0000313" key="4">
    <source>
        <dbReference type="Proteomes" id="UP001595912"/>
    </source>
</evidence>
<evidence type="ECO:0000256" key="1">
    <source>
        <dbReference type="SAM" id="MobiDB-lite"/>
    </source>
</evidence>
<dbReference type="EMBL" id="JBHSIU010000004">
    <property type="protein sequence ID" value="MFC4996797.1"/>
    <property type="molecule type" value="Genomic_DNA"/>
</dbReference>